<reference evidence="1 2" key="1">
    <citation type="journal article" date="2022" name="Nat. Ecol. Evol.">
        <title>A masculinizing supergene underlies an exaggerated male reproductive morph in a spider.</title>
        <authorList>
            <person name="Hendrickx F."/>
            <person name="De Corte Z."/>
            <person name="Sonet G."/>
            <person name="Van Belleghem S.M."/>
            <person name="Kostlbacher S."/>
            <person name="Vangestel C."/>
        </authorList>
    </citation>
    <scope>NUCLEOTIDE SEQUENCE [LARGE SCALE GENOMIC DNA]</scope>
    <source>
        <strain evidence="1">W744_W776</strain>
    </source>
</reference>
<name>A0AAV6TEJ6_9ARAC</name>
<organism evidence="1 2">
    <name type="scientific">Oedothorax gibbosus</name>
    <dbReference type="NCBI Taxonomy" id="931172"/>
    <lineage>
        <taxon>Eukaryota</taxon>
        <taxon>Metazoa</taxon>
        <taxon>Ecdysozoa</taxon>
        <taxon>Arthropoda</taxon>
        <taxon>Chelicerata</taxon>
        <taxon>Arachnida</taxon>
        <taxon>Araneae</taxon>
        <taxon>Araneomorphae</taxon>
        <taxon>Entelegynae</taxon>
        <taxon>Araneoidea</taxon>
        <taxon>Linyphiidae</taxon>
        <taxon>Erigoninae</taxon>
        <taxon>Oedothorax</taxon>
    </lineage>
</organism>
<evidence type="ECO:0000313" key="2">
    <source>
        <dbReference type="Proteomes" id="UP000827092"/>
    </source>
</evidence>
<comment type="caution">
    <text evidence="1">The sequence shown here is derived from an EMBL/GenBank/DDBJ whole genome shotgun (WGS) entry which is preliminary data.</text>
</comment>
<gene>
    <name evidence="1" type="ORF">JTE90_013854</name>
</gene>
<evidence type="ECO:0000313" key="1">
    <source>
        <dbReference type="EMBL" id="KAG8160596.1"/>
    </source>
</evidence>
<feature type="non-terminal residue" evidence="1">
    <location>
        <position position="1"/>
    </location>
</feature>
<protein>
    <submittedName>
        <fullName evidence="1">Uncharacterized protein</fullName>
    </submittedName>
</protein>
<proteinExistence type="predicted"/>
<sequence>LFTTTNNLPDCQSSEAFRDRVVAIPFLSRFVDKPPRTTSEQVRLCRYGKDEYVIEHSYVGCFLTLSYHLKKYMNIKDGLLHYRDTPPSVVEFTEVYLYNTDVYNQFKTNMDVQMYDDGMTTMTDLRSAVRQFLKNTKNNTTTEPQLILRFEEEFKECRKVDDPLGCAGHSSILDSDEPTSSEPSSKRLKIPDTVIYYENVVILLKTQKHALDHQVSTVVIPNQFTLRTFKNQKQIENVVDVTHDLVRRFKGDARAFIRNVLQRQDELGYLYNVVENRHVLDHKLYIPYRDFPFKYGHRVISEVMEIAKEFFPEDTEKFCATMLYLLIFYCLLVNNDHMNWVTVEYLSNCNRFHGYAIHINWKKRVN</sequence>
<dbReference type="EMBL" id="JAFNEN010005817">
    <property type="protein sequence ID" value="KAG8160596.1"/>
    <property type="molecule type" value="Genomic_DNA"/>
</dbReference>
<keyword evidence="2" id="KW-1185">Reference proteome</keyword>
<accession>A0AAV6TEJ6</accession>
<dbReference type="AlphaFoldDB" id="A0AAV6TEJ6"/>
<dbReference type="Proteomes" id="UP000827092">
    <property type="component" value="Unassembled WGS sequence"/>
</dbReference>